<dbReference type="EMBL" id="CAJNOT010001847">
    <property type="protein sequence ID" value="CAF1255990.1"/>
    <property type="molecule type" value="Genomic_DNA"/>
</dbReference>
<dbReference type="Pfam" id="PF10009">
    <property type="entry name" value="DUF2252"/>
    <property type="match status" value="1"/>
</dbReference>
<evidence type="ECO:0000313" key="3">
    <source>
        <dbReference type="Proteomes" id="UP000663864"/>
    </source>
</evidence>
<protein>
    <recommendedName>
        <fullName evidence="4">DUF2252 domain-containing protein</fullName>
    </recommendedName>
</protein>
<dbReference type="InterPro" id="IPR011009">
    <property type="entry name" value="Kinase-like_dom_sf"/>
</dbReference>
<gene>
    <name evidence="2" type="ORF">ZHD862_LOCUS25643</name>
</gene>
<evidence type="ECO:0000256" key="1">
    <source>
        <dbReference type="SAM" id="MobiDB-lite"/>
    </source>
</evidence>
<feature type="region of interest" description="Disordered" evidence="1">
    <location>
        <begin position="1"/>
        <end position="36"/>
    </location>
</feature>
<evidence type="ECO:0008006" key="4">
    <source>
        <dbReference type="Google" id="ProtNLM"/>
    </source>
</evidence>
<dbReference type="SUPFAM" id="SSF56112">
    <property type="entry name" value="Protein kinase-like (PK-like)"/>
    <property type="match status" value="1"/>
</dbReference>
<dbReference type="PANTHER" id="PTHR39441:SF1">
    <property type="entry name" value="DUF2252 DOMAIN-CONTAINING PROTEIN"/>
    <property type="match status" value="1"/>
</dbReference>
<dbReference type="Proteomes" id="UP000663864">
    <property type="component" value="Unassembled WGS sequence"/>
</dbReference>
<reference evidence="2" key="1">
    <citation type="submission" date="2021-02" db="EMBL/GenBank/DDBJ databases">
        <authorList>
            <person name="Nowell W R."/>
        </authorList>
    </citation>
    <scope>NUCLEOTIDE SEQUENCE</scope>
</reference>
<comment type="caution">
    <text evidence="2">The sequence shown here is derived from an EMBL/GenBank/DDBJ whole genome shotgun (WGS) entry which is preliminary data.</text>
</comment>
<dbReference type="PANTHER" id="PTHR39441">
    <property type="entry name" value="DUF2252 DOMAIN-CONTAINING PROTEIN"/>
    <property type="match status" value="1"/>
</dbReference>
<dbReference type="AlphaFoldDB" id="A0A815AL11"/>
<sequence>MNLSPPSPHNHYRRRHRPRHHSSHPHKRHSNENDQQRTNYIIDTFLKNFTNDIRENPKGWRNRFHKMAANEFSFYRGSAVLFYRDMLYNSKHDRWLKNCKEASHVFIHGDLHGENFGTYIDRHGIINFDVNDFDEGYVGPFTWDVKRLVASINLITYSKAYSDEKIAQLIRCLVSSYLKQIYEYCNSTERTIRKAIGGNDEGFIQDMISFAMTYGNRVRRDHRLFFEAFRNGRIPMLQVDESH</sequence>
<evidence type="ECO:0000313" key="2">
    <source>
        <dbReference type="EMBL" id="CAF1255990.1"/>
    </source>
</evidence>
<accession>A0A815AL11</accession>
<feature type="compositionally biased region" description="Basic residues" evidence="1">
    <location>
        <begin position="10"/>
        <end position="29"/>
    </location>
</feature>
<name>A0A815AL11_9BILA</name>
<proteinExistence type="predicted"/>
<dbReference type="InterPro" id="IPR018721">
    <property type="entry name" value="DUF2252"/>
</dbReference>
<organism evidence="2 3">
    <name type="scientific">Rotaria sordida</name>
    <dbReference type="NCBI Taxonomy" id="392033"/>
    <lineage>
        <taxon>Eukaryota</taxon>
        <taxon>Metazoa</taxon>
        <taxon>Spiralia</taxon>
        <taxon>Gnathifera</taxon>
        <taxon>Rotifera</taxon>
        <taxon>Eurotatoria</taxon>
        <taxon>Bdelloidea</taxon>
        <taxon>Philodinida</taxon>
        <taxon>Philodinidae</taxon>
        <taxon>Rotaria</taxon>
    </lineage>
</organism>